<dbReference type="Pfam" id="PF13648">
    <property type="entry name" value="Lipocalin_4"/>
    <property type="match status" value="1"/>
</dbReference>
<dbReference type="EMBL" id="BMWY01000007">
    <property type="protein sequence ID" value="GGZ62070.1"/>
    <property type="molecule type" value="Genomic_DNA"/>
</dbReference>
<dbReference type="RefSeq" id="WP_027886268.1">
    <property type="nucleotide sequence ID" value="NZ_BMWY01000007.1"/>
</dbReference>
<dbReference type="GeneID" id="94370111"/>
<organism evidence="2 3">
    <name type="scientific">Mesonia mobilis</name>
    <dbReference type="NCBI Taxonomy" id="369791"/>
    <lineage>
        <taxon>Bacteria</taxon>
        <taxon>Pseudomonadati</taxon>
        <taxon>Bacteroidota</taxon>
        <taxon>Flavobacteriia</taxon>
        <taxon>Flavobacteriales</taxon>
        <taxon>Flavobacteriaceae</taxon>
        <taxon>Mesonia</taxon>
    </lineage>
</organism>
<evidence type="ECO:0000259" key="1">
    <source>
        <dbReference type="Pfam" id="PF13648"/>
    </source>
</evidence>
<dbReference type="InterPro" id="IPR024311">
    <property type="entry name" value="Lipocalin-like"/>
</dbReference>
<keyword evidence="3" id="KW-1185">Reference proteome</keyword>
<accession>A0ABQ3C2Z4</accession>
<feature type="domain" description="Lipocalin-like" evidence="1">
    <location>
        <begin position="30"/>
        <end position="120"/>
    </location>
</feature>
<evidence type="ECO:0000313" key="3">
    <source>
        <dbReference type="Proteomes" id="UP000615593"/>
    </source>
</evidence>
<comment type="caution">
    <text evidence="2">The sequence shown here is derived from an EMBL/GenBank/DDBJ whole genome shotgun (WGS) entry which is preliminary data.</text>
</comment>
<evidence type="ECO:0000313" key="2">
    <source>
        <dbReference type="EMBL" id="GGZ62070.1"/>
    </source>
</evidence>
<reference evidence="3" key="1">
    <citation type="journal article" date="2019" name="Int. J. Syst. Evol. Microbiol.">
        <title>The Global Catalogue of Microorganisms (GCM) 10K type strain sequencing project: providing services to taxonomists for standard genome sequencing and annotation.</title>
        <authorList>
            <consortium name="The Broad Institute Genomics Platform"/>
            <consortium name="The Broad Institute Genome Sequencing Center for Infectious Disease"/>
            <person name="Wu L."/>
            <person name="Ma J."/>
        </authorList>
    </citation>
    <scope>NUCLEOTIDE SEQUENCE [LARGE SCALE GENOMIC DNA]</scope>
    <source>
        <strain evidence="3">KCTC 12708</strain>
    </source>
</reference>
<proteinExistence type="predicted"/>
<dbReference type="Proteomes" id="UP000615593">
    <property type="component" value="Unassembled WGS sequence"/>
</dbReference>
<protein>
    <recommendedName>
        <fullName evidence="1">Lipocalin-like domain-containing protein</fullName>
    </recommendedName>
</protein>
<sequence>MKFKKLAFLLLSITFCLSCQETKKEDLNQLNGYWEIKKVKQKNGKETVFKFNETVDFIEFENNKGIRTKVKPSLQGDFKATKDAESFTITKENDQWIFHYKTAMDEWQETLLRLDENEFQVQNDREIIYTYQRFNGYLDGTK</sequence>
<name>A0ABQ3C2Z4_9FLAO</name>
<gene>
    <name evidence="2" type="ORF">GCM10008088_24470</name>
</gene>